<feature type="region of interest" description="Disordered" evidence="1">
    <location>
        <begin position="67"/>
        <end position="97"/>
    </location>
</feature>
<dbReference type="Proteomes" id="UP000061512">
    <property type="component" value="Unassembled WGS sequence"/>
</dbReference>
<protein>
    <recommendedName>
        <fullName evidence="5">Lipoprotein</fullName>
    </recommendedName>
</protein>
<organism evidence="3 4">
    <name type="scientific">Burkholderia pseudomultivorans</name>
    <dbReference type="NCBI Taxonomy" id="1207504"/>
    <lineage>
        <taxon>Bacteria</taxon>
        <taxon>Pseudomonadati</taxon>
        <taxon>Pseudomonadota</taxon>
        <taxon>Betaproteobacteria</taxon>
        <taxon>Burkholderiales</taxon>
        <taxon>Burkholderiaceae</taxon>
        <taxon>Burkholderia</taxon>
        <taxon>Burkholderia cepacia complex</taxon>
    </lineage>
</organism>
<comment type="caution">
    <text evidence="3">The sequence shown here is derived from an EMBL/GenBank/DDBJ whole genome shotgun (WGS) entry which is preliminary data.</text>
</comment>
<keyword evidence="2" id="KW-0732">Signal</keyword>
<gene>
    <name evidence="3" type="ORF">WT57_14395</name>
</gene>
<reference evidence="3 4" key="1">
    <citation type="submission" date="2015-11" db="EMBL/GenBank/DDBJ databases">
        <title>Expanding the genomic diversity of Burkholderia species for the development of highly accurate diagnostics.</title>
        <authorList>
            <person name="Sahl J."/>
            <person name="Keim P."/>
            <person name="Wagner D."/>
        </authorList>
    </citation>
    <scope>NUCLEOTIDE SEQUENCE [LARGE SCALE GENOMIC DNA]</scope>
    <source>
        <strain evidence="3 4">MSMB574WGS</strain>
    </source>
</reference>
<accession>A0A132F3M5</accession>
<sequence length="97" mass="9465">MNACGRIGCGAIALAVLGAGPLACRADPSIPLRVSLTIPETCTIAPAAQPGAGADAPGVSCARGTPFVLSHAPTPDPRSTPPRSSSAGGSPAWTVTF</sequence>
<evidence type="ECO:0000313" key="3">
    <source>
        <dbReference type="EMBL" id="KWF68057.1"/>
    </source>
</evidence>
<feature type="chain" id="PRO_5007291341" description="Lipoprotein" evidence="2">
    <location>
        <begin position="27"/>
        <end position="97"/>
    </location>
</feature>
<evidence type="ECO:0000313" key="4">
    <source>
        <dbReference type="Proteomes" id="UP000061512"/>
    </source>
</evidence>
<feature type="signal peptide" evidence="2">
    <location>
        <begin position="1"/>
        <end position="26"/>
    </location>
</feature>
<evidence type="ECO:0000256" key="2">
    <source>
        <dbReference type="SAM" id="SignalP"/>
    </source>
</evidence>
<proteinExistence type="predicted"/>
<feature type="compositionally biased region" description="Low complexity" evidence="1">
    <location>
        <begin position="81"/>
        <end position="91"/>
    </location>
</feature>
<dbReference type="AlphaFoldDB" id="A0A132F3M5"/>
<dbReference type="EMBL" id="LPJX01000026">
    <property type="protein sequence ID" value="KWF68057.1"/>
    <property type="molecule type" value="Genomic_DNA"/>
</dbReference>
<evidence type="ECO:0000256" key="1">
    <source>
        <dbReference type="SAM" id="MobiDB-lite"/>
    </source>
</evidence>
<dbReference type="RefSeq" id="WP_060298181.1">
    <property type="nucleotide sequence ID" value="NZ_LPJX01000026.1"/>
</dbReference>
<name>A0A132F3M5_9BURK</name>
<evidence type="ECO:0008006" key="5">
    <source>
        <dbReference type="Google" id="ProtNLM"/>
    </source>
</evidence>